<dbReference type="InterPro" id="IPR001190">
    <property type="entry name" value="SRCR"/>
</dbReference>
<dbReference type="Ensembl" id="ENSLOCT00000009979.1">
    <property type="protein sequence ID" value="ENSLOCP00000009967.1"/>
    <property type="gene ID" value="ENSLOCG00000008209.1"/>
</dbReference>
<feature type="disulfide bond" evidence="2">
    <location>
        <begin position="306"/>
        <end position="316"/>
    </location>
</feature>
<feature type="compositionally biased region" description="Low complexity" evidence="3">
    <location>
        <begin position="686"/>
        <end position="719"/>
    </location>
</feature>
<dbReference type="SMART" id="SM00202">
    <property type="entry name" value="SR"/>
    <property type="match status" value="2"/>
</dbReference>
<keyword evidence="4" id="KW-0812">Transmembrane</keyword>
<dbReference type="GO" id="GO:0005886">
    <property type="term" value="C:plasma membrane"/>
    <property type="evidence" value="ECO:0000318"/>
    <property type="project" value="GO_Central"/>
</dbReference>
<dbReference type="EMBL" id="AHAT01027239">
    <property type="status" value="NOT_ANNOTATED_CDS"/>
    <property type="molecule type" value="Genomic_DNA"/>
</dbReference>
<organism evidence="6 7">
    <name type="scientific">Lepisosteus oculatus</name>
    <name type="common">Spotted gar</name>
    <dbReference type="NCBI Taxonomy" id="7918"/>
    <lineage>
        <taxon>Eukaryota</taxon>
        <taxon>Metazoa</taxon>
        <taxon>Chordata</taxon>
        <taxon>Craniata</taxon>
        <taxon>Vertebrata</taxon>
        <taxon>Euteleostomi</taxon>
        <taxon>Actinopterygii</taxon>
        <taxon>Neopterygii</taxon>
        <taxon>Holostei</taxon>
        <taxon>Semionotiformes</taxon>
        <taxon>Lepisosteidae</taxon>
        <taxon>Lepisosteus</taxon>
    </lineage>
</organism>
<dbReference type="PROSITE" id="PS50287">
    <property type="entry name" value="SRCR_2"/>
    <property type="match status" value="3"/>
</dbReference>
<sequence>MSQNHKISCFTLFCTMIVVFRLMILGTGKKLNGNNTGNSGPLAQLSPGSDIHDCISVFYDPWFSLVQLMSSGAQCRAGLGALPSPACPHQGNTPLMLNGFSVLFLGLLHLGIVPSVSPGPGKEIAGGSSPNCTAVTTPPELGVFSLAGGRGRCAGELQVGLRFPQDGRPAGPVCRESLDNGTAGAVCTALGCGALLSLQGAQRDTLGYLIRNGTVESSQCMAVAHVVCQEKSRLPVRLASAFKESAVSCAGLVQIRAHDGWKYVCVNKDTWDLNFANETCQEVGCGNLIHHSAVPATPEGTTGVFCNSTNADLLRCPMLVEKNETCLHARVVCQGSPSTLPVSLSGGASHCQGYVRIFYHNQWQPVCPADNNVNHWISQNAKAVCQSLGCGNTGKEAPLPQGRGSKVKGMTCANTSLSLTNCFHYLEQSEGCLNISLVCQEHMEPSTRTLVFLQVFSVLLSMLLLSLILIKFGPRTYHKISKRLSERRERQWIGPTQSHSVSFYRAQSAAQANSTDNKQRLSFPGESTAHRQHTQHTLPTDSTHCPQTAHTAHRQHTLPTDSTHCPRCPQTAHSAHAAHRQHTVPTLPTDSTHSTHCPQTAHSTHSTRCPQTAHSTHSTRCPQTAHTADTQHTQQTLPTDSTQCPSCPKYTDSTHCRHTTHAAETAHRQHTLHRLHTDSTRCRDSTQTAHAAETAHAAHTQHTLPTHSTHSTHSTHTAH</sequence>
<proteinExistence type="predicted"/>
<dbReference type="Gene3D" id="3.10.250.10">
    <property type="entry name" value="SRCR-like domain"/>
    <property type="match status" value="3"/>
</dbReference>
<dbReference type="GeneTree" id="ENSGT00940000167155"/>
<feature type="region of interest" description="Disordered" evidence="3">
    <location>
        <begin position="665"/>
        <end position="719"/>
    </location>
</feature>
<evidence type="ECO:0000313" key="6">
    <source>
        <dbReference type="Ensembl" id="ENSLOCP00000009967.1"/>
    </source>
</evidence>
<dbReference type="eggNOG" id="ENOG502RYTM">
    <property type="taxonomic scope" value="Eukaryota"/>
</dbReference>
<evidence type="ECO:0000256" key="4">
    <source>
        <dbReference type="SAM" id="Phobius"/>
    </source>
</evidence>
<dbReference type="EMBL" id="AHAT01027238">
    <property type="status" value="NOT_ANNOTATED_CDS"/>
    <property type="molecule type" value="Genomic_DNA"/>
</dbReference>
<dbReference type="InParanoid" id="W5MNK8"/>
<feature type="transmembrane region" description="Helical" evidence="4">
    <location>
        <begin position="7"/>
        <end position="26"/>
    </location>
</feature>
<reference evidence="6" key="2">
    <citation type="submission" date="2025-08" db="UniProtKB">
        <authorList>
            <consortium name="Ensembl"/>
        </authorList>
    </citation>
    <scope>IDENTIFICATION</scope>
</reference>
<feature type="domain" description="SRCR" evidence="5">
    <location>
        <begin position="144"/>
        <end position="193"/>
    </location>
</feature>
<dbReference type="InterPro" id="IPR036772">
    <property type="entry name" value="SRCR-like_dom_sf"/>
</dbReference>
<dbReference type="EMBL" id="AHAT01027234">
    <property type="status" value="NOT_ANNOTATED_CDS"/>
    <property type="molecule type" value="Genomic_DNA"/>
</dbReference>
<evidence type="ECO:0000256" key="3">
    <source>
        <dbReference type="SAM" id="MobiDB-lite"/>
    </source>
</evidence>
<name>W5MNK8_LEPOC</name>
<reference evidence="7" key="1">
    <citation type="submission" date="2011-12" db="EMBL/GenBank/DDBJ databases">
        <title>The Draft Genome of Lepisosteus oculatus.</title>
        <authorList>
            <consortium name="The Broad Institute Genome Assembly &amp; Analysis Group"/>
            <consortium name="Computational R&amp;D Group"/>
            <consortium name="and Sequencing Platform"/>
            <person name="Di Palma F."/>
            <person name="Alfoldi J."/>
            <person name="Johnson J."/>
            <person name="Berlin A."/>
            <person name="Gnerre S."/>
            <person name="Jaffe D."/>
            <person name="MacCallum I."/>
            <person name="Young S."/>
            <person name="Walker B.J."/>
            <person name="Lander E.S."/>
            <person name="Lindblad-Toh K."/>
        </authorList>
    </citation>
    <scope>NUCLEOTIDE SEQUENCE [LARGE SCALE GENOMIC DNA]</scope>
</reference>
<keyword evidence="7" id="KW-1185">Reference proteome</keyword>
<dbReference type="Proteomes" id="UP000018468">
    <property type="component" value="Linkage group LG9"/>
</dbReference>
<feature type="transmembrane region" description="Helical" evidence="4">
    <location>
        <begin position="450"/>
        <end position="473"/>
    </location>
</feature>
<dbReference type="PANTHER" id="PTHR47309:SF1">
    <property type="entry name" value="T-CELL SURFACE GLYCOPROTEIN CD5"/>
    <property type="match status" value="1"/>
</dbReference>
<dbReference type="InterPro" id="IPR003566">
    <property type="entry name" value="Tcell_CD5"/>
</dbReference>
<dbReference type="EMBL" id="AHAT01027235">
    <property type="status" value="NOT_ANNOTATED_CDS"/>
    <property type="molecule type" value="Genomic_DNA"/>
</dbReference>
<accession>W5MNK8</accession>
<feature type="compositionally biased region" description="Basic and acidic residues" evidence="3">
    <location>
        <begin position="675"/>
        <end position="684"/>
    </location>
</feature>
<keyword evidence="1 2" id="KW-1015">Disulfide bond</keyword>
<comment type="caution">
    <text evidence="2">Lacks conserved residue(s) required for the propagation of feature annotation.</text>
</comment>
<feature type="disulfide bond" evidence="2">
    <location>
        <begin position="412"/>
        <end position="422"/>
    </location>
</feature>
<dbReference type="AlphaFoldDB" id="W5MNK8"/>
<dbReference type="PANTHER" id="PTHR47309">
    <property type="entry name" value="T-CELL SURFACE GLYCOPROTEIN CD5"/>
    <property type="match status" value="1"/>
</dbReference>
<dbReference type="EMBL" id="AHAT01027241">
    <property type="status" value="NOT_ANNOTATED_CDS"/>
    <property type="molecule type" value="Genomic_DNA"/>
</dbReference>
<evidence type="ECO:0000313" key="7">
    <source>
        <dbReference type="Proteomes" id="UP000018468"/>
    </source>
</evidence>
<feature type="domain" description="SRCR" evidence="5">
    <location>
        <begin position="342"/>
        <end position="440"/>
    </location>
</feature>
<reference evidence="6" key="3">
    <citation type="submission" date="2025-09" db="UniProtKB">
        <authorList>
            <consortium name="Ensembl"/>
        </authorList>
    </citation>
    <scope>IDENTIFICATION</scope>
</reference>
<dbReference type="PRINTS" id="PR01409">
    <property type="entry name" value="TCELLCD5"/>
</dbReference>
<feature type="compositionally biased region" description="Polar residues" evidence="3">
    <location>
        <begin position="583"/>
        <end position="622"/>
    </location>
</feature>
<evidence type="ECO:0000259" key="5">
    <source>
        <dbReference type="PROSITE" id="PS50287"/>
    </source>
</evidence>
<dbReference type="Pfam" id="PF00530">
    <property type="entry name" value="SRCR"/>
    <property type="match status" value="2"/>
</dbReference>
<dbReference type="EMBL" id="AHAT01027236">
    <property type="status" value="NOT_ANNOTATED_CDS"/>
    <property type="molecule type" value="Genomic_DNA"/>
</dbReference>
<dbReference type="SUPFAM" id="SSF56487">
    <property type="entry name" value="SRCR-like"/>
    <property type="match status" value="3"/>
</dbReference>
<feature type="compositionally biased region" description="Low complexity" evidence="3">
    <location>
        <begin position="623"/>
        <end position="636"/>
    </location>
</feature>
<dbReference type="HOGENOM" id="CLU_384783_0_0_1"/>
<keyword evidence="4" id="KW-0472">Membrane</keyword>
<protein>
    <recommendedName>
        <fullName evidence="5">SRCR domain-containing protein</fullName>
    </recommendedName>
</protein>
<evidence type="ECO:0000256" key="1">
    <source>
        <dbReference type="ARBA" id="ARBA00023157"/>
    </source>
</evidence>
<feature type="domain" description="SRCR" evidence="5">
    <location>
        <begin position="236"/>
        <end position="334"/>
    </location>
</feature>
<dbReference type="STRING" id="7918.ENSLOCP00000009967"/>
<keyword evidence="4" id="KW-1133">Transmembrane helix</keyword>
<dbReference type="EMBL" id="AHAT01027237">
    <property type="status" value="NOT_ANNOTATED_CDS"/>
    <property type="molecule type" value="Genomic_DNA"/>
</dbReference>
<feature type="region of interest" description="Disordered" evidence="3">
    <location>
        <begin position="506"/>
        <end position="645"/>
    </location>
</feature>
<dbReference type="Bgee" id="ENSLOCG00000008209">
    <property type="expression patterns" value="Expressed in pharyngeal gill and 12 other cell types or tissues"/>
</dbReference>
<evidence type="ECO:0000256" key="2">
    <source>
        <dbReference type="PROSITE-ProRule" id="PRU00196"/>
    </source>
</evidence>
<dbReference type="EMBL" id="AHAT01027240">
    <property type="status" value="NOT_ANNOTATED_CDS"/>
    <property type="molecule type" value="Genomic_DNA"/>
</dbReference>
<feature type="compositionally biased region" description="Polar residues" evidence="3">
    <location>
        <begin position="535"/>
        <end position="550"/>
    </location>
</feature>